<keyword evidence="3" id="KW-1185">Reference proteome</keyword>
<dbReference type="Pfam" id="PF10000">
    <property type="entry name" value="ACT_3"/>
    <property type="match status" value="1"/>
</dbReference>
<protein>
    <submittedName>
        <fullName evidence="2">Ribonuclease H family protein</fullName>
    </submittedName>
</protein>
<dbReference type="SUPFAM" id="SSF55021">
    <property type="entry name" value="ACT-like"/>
    <property type="match status" value="2"/>
</dbReference>
<dbReference type="PANTHER" id="PTHR39199">
    <property type="entry name" value="BLR5128 PROTEIN"/>
    <property type="match status" value="1"/>
</dbReference>
<organism evidence="2 3">
    <name type="scientific">Phyllobacterium sophorae</name>
    <dbReference type="NCBI Taxonomy" id="1520277"/>
    <lineage>
        <taxon>Bacteria</taxon>
        <taxon>Pseudomonadati</taxon>
        <taxon>Pseudomonadota</taxon>
        <taxon>Alphaproteobacteria</taxon>
        <taxon>Hyphomicrobiales</taxon>
        <taxon>Phyllobacteriaceae</taxon>
        <taxon>Phyllobacterium</taxon>
    </lineage>
</organism>
<proteinExistence type="predicted"/>
<evidence type="ECO:0000259" key="1">
    <source>
        <dbReference type="Pfam" id="PF10000"/>
    </source>
</evidence>
<reference evidence="3" key="1">
    <citation type="submission" date="2017-11" db="EMBL/GenBank/DDBJ databases">
        <authorList>
            <person name="Kuznetsova I."/>
            <person name="Sazanova A."/>
            <person name="Chirak E."/>
            <person name="Safronova V."/>
            <person name="Willems A."/>
        </authorList>
    </citation>
    <scope>NUCLEOTIDE SEQUENCE [LARGE SCALE GENOMIC DNA]</scope>
    <source>
        <strain evidence="3">CCBAU 03422</strain>
    </source>
</reference>
<dbReference type="RefSeq" id="WP_106665030.1">
    <property type="nucleotide sequence ID" value="NZ_PGGM01000007.1"/>
</dbReference>
<feature type="domain" description="DUF2241" evidence="1">
    <location>
        <begin position="2"/>
        <end position="71"/>
    </location>
</feature>
<dbReference type="InterPro" id="IPR045865">
    <property type="entry name" value="ACT-like_dom_sf"/>
</dbReference>
<dbReference type="Proteomes" id="UP000241764">
    <property type="component" value="Unassembled WGS sequence"/>
</dbReference>
<evidence type="ECO:0000313" key="2">
    <source>
        <dbReference type="EMBL" id="PSH63055.1"/>
    </source>
</evidence>
<accession>A0A2P7B9B5</accession>
<comment type="caution">
    <text evidence="2">The sequence shown here is derived from an EMBL/GenBank/DDBJ whole genome shotgun (WGS) entry which is preliminary data.</text>
</comment>
<dbReference type="InterPro" id="IPR018717">
    <property type="entry name" value="DUF2241"/>
</dbReference>
<sequence>MSGETNLTKLLASMRPRLQNGIYVFASLPHAVALPSGLEPVMTFREAEGRTLILEENAAKLAGMDGLFRCRMITLDIHSSLDAVGFMAVITNRLAAAGMGVNPVSAFYHDHLFVPADRAEEAVRILEQFADEAGA</sequence>
<evidence type="ECO:0000313" key="3">
    <source>
        <dbReference type="Proteomes" id="UP000241764"/>
    </source>
</evidence>
<dbReference type="PANTHER" id="PTHR39199:SF1">
    <property type="entry name" value="BLR5128 PROTEIN"/>
    <property type="match status" value="1"/>
</dbReference>
<dbReference type="Gene3D" id="3.30.2130.10">
    <property type="entry name" value="VC0802-like"/>
    <property type="match status" value="1"/>
</dbReference>
<dbReference type="EMBL" id="PGGM01000007">
    <property type="protein sequence ID" value="PSH63055.1"/>
    <property type="molecule type" value="Genomic_DNA"/>
</dbReference>
<dbReference type="AlphaFoldDB" id="A0A2P7B9B5"/>
<gene>
    <name evidence="2" type="ORF">CU103_15925</name>
</gene>
<name>A0A2P7B9B5_9HYPH</name>
<dbReference type="OrthoDB" id="517867at2"/>